<dbReference type="InterPro" id="IPR036188">
    <property type="entry name" value="FAD/NAD-bd_sf"/>
</dbReference>
<protein>
    <submittedName>
        <fullName evidence="1">Uncharacterized protein</fullName>
    </submittedName>
</protein>
<dbReference type="Gene3D" id="3.50.50.60">
    <property type="entry name" value="FAD/NAD(P)-binding domain"/>
    <property type="match status" value="2"/>
</dbReference>
<dbReference type="Proteomes" id="UP000315295">
    <property type="component" value="Unassembled WGS sequence"/>
</dbReference>
<dbReference type="EMBL" id="VIEB01001354">
    <property type="protein sequence ID" value="TQD72892.1"/>
    <property type="molecule type" value="Genomic_DNA"/>
</dbReference>
<dbReference type="STRING" id="106549.A0A540KFY7"/>
<dbReference type="PANTHER" id="PTHR16128:SF5">
    <property type="entry name" value="FAD_NAD(P)-BINDING OXIDOREDUCTASE FAMILY PROTEIN"/>
    <property type="match status" value="1"/>
</dbReference>
<reference evidence="1 2" key="1">
    <citation type="journal article" date="2019" name="G3 (Bethesda)">
        <title>Sequencing of a Wild Apple (Malus baccata) Genome Unravels the Differences Between Cultivated and Wild Apple Species Regarding Disease Resistance and Cold Tolerance.</title>
        <authorList>
            <person name="Chen X."/>
        </authorList>
    </citation>
    <scope>NUCLEOTIDE SEQUENCE [LARGE SCALE GENOMIC DNA]</scope>
    <source>
        <strain evidence="2">cv. Shandingzi</strain>
        <tissue evidence="1">Leaves</tissue>
    </source>
</reference>
<comment type="caution">
    <text evidence="1">The sequence shown here is derived from an EMBL/GenBank/DDBJ whole genome shotgun (WGS) entry which is preliminary data.</text>
</comment>
<keyword evidence="2" id="KW-1185">Reference proteome</keyword>
<evidence type="ECO:0000313" key="2">
    <source>
        <dbReference type="Proteomes" id="UP000315295"/>
    </source>
</evidence>
<sequence length="198" mass="21474">MKERTVGRQERAEQIEQKNTTRVAVVGSGIPGAVCASTLARNGVSVTLLESARVPGRRICREVVEDWLKDENLWSLIGSDGQNLGQFKGVVATDKNLVSLRFTSVTGRQPLLVPFKGFSIRSSEVLSWAHCESSKPGRSTSREGPFPAASVAREEKCLWDKKKRLAICGDFCVSPNVEGAIASRIAAASKLTEILSCL</sequence>
<dbReference type="Pfam" id="PF13450">
    <property type="entry name" value="NAD_binding_8"/>
    <property type="match status" value="1"/>
</dbReference>
<dbReference type="AlphaFoldDB" id="A0A540KFY7"/>
<gene>
    <name evidence="1" type="ORF">C1H46_041578</name>
</gene>
<evidence type="ECO:0000313" key="1">
    <source>
        <dbReference type="EMBL" id="TQD72892.1"/>
    </source>
</evidence>
<accession>A0A540KFY7</accession>
<organism evidence="1 2">
    <name type="scientific">Malus baccata</name>
    <name type="common">Siberian crab apple</name>
    <name type="synonym">Pyrus baccata</name>
    <dbReference type="NCBI Taxonomy" id="106549"/>
    <lineage>
        <taxon>Eukaryota</taxon>
        <taxon>Viridiplantae</taxon>
        <taxon>Streptophyta</taxon>
        <taxon>Embryophyta</taxon>
        <taxon>Tracheophyta</taxon>
        <taxon>Spermatophyta</taxon>
        <taxon>Magnoliopsida</taxon>
        <taxon>eudicotyledons</taxon>
        <taxon>Gunneridae</taxon>
        <taxon>Pentapetalae</taxon>
        <taxon>rosids</taxon>
        <taxon>fabids</taxon>
        <taxon>Rosales</taxon>
        <taxon>Rosaceae</taxon>
        <taxon>Amygdaloideae</taxon>
        <taxon>Maleae</taxon>
        <taxon>Malus</taxon>
    </lineage>
</organism>
<proteinExistence type="predicted"/>
<dbReference type="SUPFAM" id="SSF51905">
    <property type="entry name" value="FAD/NAD(P)-binding domain"/>
    <property type="match status" value="1"/>
</dbReference>
<dbReference type="PANTHER" id="PTHR16128">
    <property type="entry name" value="FAD/NAD(P)-BINDING OXIDOREDUCTASE FAMILY PROTEIN"/>
    <property type="match status" value="1"/>
</dbReference>
<name>A0A540KFY7_MALBA</name>